<dbReference type="InterPro" id="IPR001557">
    <property type="entry name" value="L-lactate/malate_DH"/>
</dbReference>
<comment type="similarity">
    <text evidence="1">Belongs to the LDH/MDH superfamily. LDH family.</text>
</comment>
<evidence type="ECO:0000256" key="4">
    <source>
        <dbReference type="PIRSR" id="PIRSR000102-1"/>
    </source>
</evidence>
<evidence type="ECO:0000256" key="6">
    <source>
        <dbReference type="RuleBase" id="RU003369"/>
    </source>
</evidence>
<dbReference type="InterPro" id="IPR022383">
    <property type="entry name" value="Lactate/malate_DH_C"/>
</dbReference>
<dbReference type="PIRSF" id="PIRSF000102">
    <property type="entry name" value="Lac_mal_DH"/>
    <property type="match status" value="1"/>
</dbReference>
<dbReference type="Proteomes" id="UP000000268">
    <property type="component" value="Chromosome"/>
</dbReference>
<dbReference type="Pfam" id="PF00056">
    <property type="entry name" value="Ldh_1_N"/>
    <property type="match status" value="1"/>
</dbReference>
<dbReference type="STRING" id="329726.AM1_5026"/>
<dbReference type="SUPFAM" id="SSF56327">
    <property type="entry name" value="LDH C-terminal domain-like"/>
    <property type="match status" value="1"/>
</dbReference>
<dbReference type="HOGENOM" id="CLU_045401_2_2_3"/>
<dbReference type="KEGG" id="amr:AM1_5026"/>
<feature type="binding site" evidence="5">
    <location>
        <begin position="117"/>
        <end position="119"/>
    </location>
    <ligand>
        <name>NAD(+)</name>
        <dbReference type="ChEBI" id="CHEBI:57540"/>
    </ligand>
</feature>
<feature type="binding site" evidence="5">
    <location>
        <begin position="7"/>
        <end position="12"/>
    </location>
    <ligand>
        <name>NAD(+)</name>
        <dbReference type="ChEBI" id="CHEBI:57540"/>
    </ligand>
</feature>
<keyword evidence="2 6" id="KW-0560">Oxidoreductase</keyword>
<accession>B0C5Y0</accession>
<dbReference type="InterPro" id="IPR001236">
    <property type="entry name" value="Lactate/malate_DH_N"/>
</dbReference>
<dbReference type="RefSeq" id="WP_012165263.1">
    <property type="nucleotide sequence ID" value="NC_009925.1"/>
</dbReference>
<feature type="binding site" evidence="5">
    <location>
        <position position="94"/>
    </location>
    <ligand>
        <name>NAD(+)</name>
        <dbReference type="ChEBI" id="CHEBI:57540"/>
    </ligand>
</feature>
<gene>
    <name evidence="9" type="primary">ldh</name>
    <name evidence="9" type="ordered locus">AM1_5026</name>
</gene>
<feature type="active site" description="Proton acceptor" evidence="4">
    <location>
        <position position="179"/>
    </location>
</feature>
<protein>
    <submittedName>
        <fullName evidence="9">L-lactate dehydrogenase</fullName>
    </submittedName>
</protein>
<reference evidence="9 10" key="1">
    <citation type="journal article" date="2008" name="Proc. Natl. Acad. Sci. U.S.A.">
        <title>Niche adaptation and genome expansion in the chlorophyll d-producing cyanobacterium Acaryochloris marina.</title>
        <authorList>
            <person name="Swingley W.D."/>
            <person name="Chen M."/>
            <person name="Cheung P.C."/>
            <person name="Conrad A.L."/>
            <person name="Dejesa L.C."/>
            <person name="Hao J."/>
            <person name="Honchak B.M."/>
            <person name="Karbach L.E."/>
            <person name="Kurdoglu A."/>
            <person name="Lahiri S."/>
            <person name="Mastrian S.D."/>
            <person name="Miyashita H."/>
            <person name="Page L."/>
            <person name="Ramakrishna P."/>
            <person name="Satoh S."/>
            <person name="Sattley W.M."/>
            <person name="Shimada Y."/>
            <person name="Taylor H.L."/>
            <person name="Tomo T."/>
            <person name="Tsuchiya T."/>
            <person name="Wang Z.T."/>
            <person name="Raymond J."/>
            <person name="Mimuro M."/>
            <person name="Blankenship R.E."/>
            <person name="Touchman J.W."/>
        </authorList>
    </citation>
    <scope>NUCLEOTIDE SEQUENCE [LARGE SCALE GENOMIC DNA]</scope>
    <source>
        <strain evidence="10">MBIC 11017</strain>
    </source>
</reference>
<evidence type="ECO:0000256" key="3">
    <source>
        <dbReference type="ARBA" id="ARBA00023027"/>
    </source>
</evidence>
<evidence type="ECO:0000256" key="5">
    <source>
        <dbReference type="PIRSR" id="PIRSR000102-3"/>
    </source>
</evidence>
<dbReference type="InterPro" id="IPR018177">
    <property type="entry name" value="L-lactate_DH_AS"/>
</dbReference>
<dbReference type="SUPFAM" id="SSF51735">
    <property type="entry name" value="NAD(P)-binding Rossmann-fold domains"/>
    <property type="match status" value="1"/>
</dbReference>
<dbReference type="PANTHER" id="PTHR43128">
    <property type="entry name" value="L-2-HYDROXYCARBOXYLATE DEHYDROGENASE (NAD(P)(+))"/>
    <property type="match status" value="1"/>
</dbReference>
<dbReference type="AlphaFoldDB" id="B0C5Y0"/>
<keyword evidence="10" id="KW-1185">Reference proteome</keyword>
<proteinExistence type="inferred from homology"/>
<evidence type="ECO:0000313" key="9">
    <source>
        <dbReference type="EMBL" id="ABW29992.1"/>
    </source>
</evidence>
<evidence type="ECO:0000256" key="1">
    <source>
        <dbReference type="ARBA" id="ARBA00006054"/>
    </source>
</evidence>
<organism evidence="9 10">
    <name type="scientific">Acaryochloris marina (strain MBIC 11017)</name>
    <dbReference type="NCBI Taxonomy" id="329726"/>
    <lineage>
        <taxon>Bacteria</taxon>
        <taxon>Bacillati</taxon>
        <taxon>Cyanobacteriota</taxon>
        <taxon>Cyanophyceae</taxon>
        <taxon>Acaryochloridales</taxon>
        <taxon>Acaryochloridaceae</taxon>
        <taxon>Acaryochloris</taxon>
    </lineage>
</organism>
<dbReference type="PANTHER" id="PTHR43128:SF16">
    <property type="entry name" value="L-LACTATE DEHYDROGENASE"/>
    <property type="match status" value="1"/>
</dbReference>
<dbReference type="eggNOG" id="COG0039">
    <property type="taxonomic scope" value="Bacteria"/>
</dbReference>
<dbReference type="OrthoDB" id="9802969at2"/>
<name>B0C5Y0_ACAM1</name>
<dbReference type="PROSITE" id="PS00064">
    <property type="entry name" value="L_LDH"/>
    <property type="match status" value="1"/>
</dbReference>
<dbReference type="Gene3D" id="3.40.50.720">
    <property type="entry name" value="NAD(P)-binding Rossmann-like Domain"/>
    <property type="match status" value="1"/>
</dbReference>
<evidence type="ECO:0000259" key="7">
    <source>
        <dbReference type="Pfam" id="PF00056"/>
    </source>
</evidence>
<dbReference type="EMBL" id="CP000828">
    <property type="protein sequence ID" value="ABW29992.1"/>
    <property type="molecule type" value="Genomic_DNA"/>
</dbReference>
<dbReference type="PRINTS" id="PR00086">
    <property type="entry name" value="LLDHDRGNASE"/>
</dbReference>
<dbReference type="GO" id="GO:0004459">
    <property type="term" value="F:L-lactate dehydrogenase (NAD+) activity"/>
    <property type="evidence" value="ECO:0007669"/>
    <property type="project" value="InterPro"/>
</dbReference>
<evidence type="ECO:0000259" key="8">
    <source>
        <dbReference type="Pfam" id="PF02866"/>
    </source>
</evidence>
<dbReference type="GO" id="GO:0006089">
    <property type="term" value="P:lactate metabolic process"/>
    <property type="evidence" value="ECO:0007669"/>
    <property type="project" value="TreeGrafter"/>
</dbReference>
<keyword evidence="3 5" id="KW-0520">NAD</keyword>
<evidence type="ECO:0000256" key="2">
    <source>
        <dbReference type="ARBA" id="ARBA00023002"/>
    </source>
</evidence>
<dbReference type="Pfam" id="PF02866">
    <property type="entry name" value="Ldh_1_C"/>
    <property type="match status" value="1"/>
</dbReference>
<feature type="domain" description="Lactate/malate dehydrogenase C-terminal" evidence="8">
    <location>
        <begin position="149"/>
        <end position="304"/>
    </location>
</feature>
<sequence>MKISIIGIGKVGSTISFILAKEGLASELVLYNRTREIAHAEAIDIQQAVALTPYRLMVRDGDLEDTAGSDIIVIAASAPMPKQMQARSALLAKNIQIMNTLIPPLLQHSPNAIFINISNPVDALNYEILQIIRQHTHLNPWQRVIGTGTLIDSARFRDLLSAQLGIHSSDINAYILGEHGDSQFAALSSAMIGGELIDANPLRQQMVEDAKRSAWTIFQAKGYTNYTVALAVEMIVFSIVEDLRHTLPVSVLIDGYCDVSDCCLSVPCIVGRDGVHRRIKTQLNAEEILAFQKCAHHVKQQIQACYQPSAED</sequence>
<dbReference type="Gene3D" id="3.90.110.10">
    <property type="entry name" value="Lactate dehydrogenase/glycoside hydrolase, family 4, C-terminal"/>
    <property type="match status" value="1"/>
</dbReference>
<feature type="domain" description="Lactate/malate dehydrogenase N-terminal" evidence="7">
    <location>
        <begin position="1"/>
        <end position="130"/>
    </location>
</feature>
<dbReference type="InterPro" id="IPR015955">
    <property type="entry name" value="Lactate_DH/Glyco_Ohase_4_C"/>
</dbReference>
<evidence type="ECO:0000313" key="10">
    <source>
        <dbReference type="Proteomes" id="UP000000268"/>
    </source>
</evidence>
<dbReference type="InterPro" id="IPR036291">
    <property type="entry name" value="NAD(P)-bd_dom_sf"/>
</dbReference>